<gene>
    <name evidence="1" type="ORF">LCGC14_2555890</name>
</gene>
<name>A0A0F9AM16_9ZZZZ</name>
<organism evidence="1">
    <name type="scientific">marine sediment metagenome</name>
    <dbReference type="NCBI Taxonomy" id="412755"/>
    <lineage>
        <taxon>unclassified sequences</taxon>
        <taxon>metagenomes</taxon>
        <taxon>ecological metagenomes</taxon>
    </lineage>
</organism>
<evidence type="ECO:0000313" key="1">
    <source>
        <dbReference type="EMBL" id="KKL10430.1"/>
    </source>
</evidence>
<accession>A0A0F9AM16</accession>
<feature type="non-terminal residue" evidence="1">
    <location>
        <position position="1"/>
    </location>
</feature>
<protein>
    <submittedName>
        <fullName evidence="1">Uncharacterized protein</fullName>
    </submittedName>
</protein>
<comment type="caution">
    <text evidence="1">The sequence shown here is derived from an EMBL/GenBank/DDBJ whole genome shotgun (WGS) entry which is preliminary data.</text>
</comment>
<dbReference type="EMBL" id="LAZR01042064">
    <property type="protein sequence ID" value="KKL10430.1"/>
    <property type="molecule type" value="Genomic_DNA"/>
</dbReference>
<reference evidence="1" key="1">
    <citation type="journal article" date="2015" name="Nature">
        <title>Complex archaea that bridge the gap between prokaryotes and eukaryotes.</title>
        <authorList>
            <person name="Spang A."/>
            <person name="Saw J.H."/>
            <person name="Jorgensen S.L."/>
            <person name="Zaremba-Niedzwiedzka K."/>
            <person name="Martijn J."/>
            <person name="Lind A.E."/>
            <person name="van Eijk R."/>
            <person name="Schleper C."/>
            <person name="Guy L."/>
            <person name="Ettema T.J."/>
        </authorList>
    </citation>
    <scope>NUCLEOTIDE SEQUENCE</scope>
</reference>
<dbReference type="AlphaFoldDB" id="A0A0F9AM16"/>
<sequence>CTGEVITVNANGTINLNVAAWDAMAIHKNAKLTTSTTPDPESDWQRTVIFISAQTQSGQDMFIRGGIDHVYANTNLGRNCQTSNFECAMPIRHNNLKNATTSPWKANDNYLDWYGVESGQSTEAQGTATDWTTNIWPVTWGAEKTVANDGFGVTPLNIWGEHYWLLDVDMDCSKAVNGWFEVKAFIKNGQGWEGDIAQANTPYVSTNHVAQCGKINKFEFSNSTVEIRNF</sequence>
<proteinExistence type="predicted"/>